<dbReference type="AlphaFoldDB" id="A0A8S0QA89"/>
<feature type="region of interest" description="Disordered" evidence="1">
    <location>
        <begin position="36"/>
        <end position="56"/>
    </location>
</feature>
<proteinExistence type="predicted"/>
<sequence>MKVLEEIGSEYNIDPQIEKAASVLVVENLESGIENQQKPYPLTKSGVCNPDKNMPTPPEVMEMVEVLSDSVYTDVADAAQEAFQYASYAAAAARAAVELSQSESTNLMVVAVPLSGQ</sequence>
<dbReference type="Gramene" id="OE9A020502T1">
    <property type="protein sequence ID" value="OE9A020502C1"/>
    <property type="gene ID" value="OE9A020502"/>
</dbReference>
<keyword evidence="3" id="KW-1185">Reference proteome</keyword>
<accession>A0A8S0QA89</accession>
<protein>
    <submittedName>
        <fullName evidence="2">Uncharacterized protein</fullName>
    </submittedName>
</protein>
<evidence type="ECO:0000313" key="2">
    <source>
        <dbReference type="EMBL" id="CAA2964615.1"/>
    </source>
</evidence>
<dbReference type="Proteomes" id="UP000594638">
    <property type="component" value="Unassembled WGS sequence"/>
</dbReference>
<organism evidence="2 3">
    <name type="scientific">Olea europaea subsp. europaea</name>
    <dbReference type="NCBI Taxonomy" id="158383"/>
    <lineage>
        <taxon>Eukaryota</taxon>
        <taxon>Viridiplantae</taxon>
        <taxon>Streptophyta</taxon>
        <taxon>Embryophyta</taxon>
        <taxon>Tracheophyta</taxon>
        <taxon>Spermatophyta</taxon>
        <taxon>Magnoliopsida</taxon>
        <taxon>eudicotyledons</taxon>
        <taxon>Gunneridae</taxon>
        <taxon>Pentapetalae</taxon>
        <taxon>asterids</taxon>
        <taxon>lamiids</taxon>
        <taxon>Lamiales</taxon>
        <taxon>Oleaceae</taxon>
        <taxon>Oleeae</taxon>
        <taxon>Olea</taxon>
    </lineage>
</organism>
<reference evidence="2 3" key="1">
    <citation type="submission" date="2019-12" db="EMBL/GenBank/DDBJ databases">
        <authorList>
            <person name="Alioto T."/>
            <person name="Alioto T."/>
            <person name="Gomez Garrido J."/>
        </authorList>
    </citation>
    <scope>NUCLEOTIDE SEQUENCE [LARGE SCALE GENOMIC DNA]</scope>
</reference>
<evidence type="ECO:0000313" key="3">
    <source>
        <dbReference type="Proteomes" id="UP000594638"/>
    </source>
</evidence>
<name>A0A8S0QA89_OLEEU</name>
<dbReference type="EMBL" id="CACTIH010001826">
    <property type="protein sequence ID" value="CAA2964615.1"/>
    <property type="molecule type" value="Genomic_DNA"/>
</dbReference>
<gene>
    <name evidence="2" type="ORF">OLEA9_A020502</name>
</gene>
<evidence type="ECO:0000256" key="1">
    <source>
        <dbReference type="SAM" id="MobiDB-lite"/>
    </source>
</evidence>
<comment type="caution">
    <text evidence="2">The sequence shown here is derived from an EMBL/GenBank/DDBJ whole genome shotgun (WGS) entry which is preliminary data.</text>
</comment>